<proteinExistence type="predicted"/>
<keyword evidence="4" id="KW-0472">Membrane</keyword>
<dbReference type="AlphaFoldDB" id="A0A8D0EF37"/>
<organism evidence="7 8">
    <name type="scientific">Salvator merianae</name>
    <name type="common">Argentine black and white tegu</name>
    <name type="synonym">Tupinambis merianae</name>
    <dbReference type="NCBI Taxonomy" id="96440"/>
    <lineage>
        <taxon>Eukaryota</taxon>
        <taxon>Metazoa</taxon>
        <taxon>Chordata</taxon>
        <taxon>Craniata</taxon>
        <taxon>Vertebrata</taxon>
        <taxon>Euteleostomi</taxon>
        <taxon>Lepidosauria</taxon>
        <taxon>Squamata</taxon>
        <taxon>Bifurcata</taxon>
        <taxon>Unidentata</taxon>
        <taxon>Episquamata</taxon>
        <taxon>Laterata</taxon>
        <taxon>Teiioidea</taxon>
        <taxon>Teiidae</taxon>
        <taxon>Salvator</taxon>
    </lineage>
</organism>
<dbReference type="GeneTree" id="ENSGT01150000286973"/>
<dbReference type="PROSITE" id="PS50041">
    <property type="entry name" value="C_TYPE_LECTIN_2"/>
    <property type="match status" value="1"/>
</dbReference>
<keyword evidence="2" id="KW-0964">Secreted</keyword>
<evidence type="ECO:0000256" key="1">
    <source>
        <dbReference type="ARBA" id="ARBA00004613"/>
    </source>
</evidence>
<accession>A0A8D0EF37</accession>
<dbReference type="InterPro" id="IPR016187">
    <property type="entry name" value="CTDL_fold"/>
</dbReference>
<evidence type="ECO:0000256" key="4">
    <source>
        <dbReference type="SAM" id="Phobius"/>
    </source>
</evidence>
<dbReference type="GO" id="GO:0005938">
    <property type="term" value="C:cell cortex"/>
    <property type="evidence" value="ECO:0007669"/>
    <property type="project" value="Ensembl"/>
</dbReference>
<keyword evidence="4" id="KW-1133">Transmembrane helix</keyword>
<evidence type="ECO:0000313" key="7">
    <source>
        <dbReference type="Ensembl" id="ENSSMRP00000030358.1"/>
    </source>
</evidence>
<feature type="domain" description="C-type lectin" evidence="6">
    <location>
        <begin position="38"/>
        <end position="153"/>
    </location>
</feature>
<keyword evidence="3" id="KW-1015">Disulfide bond</keyword>
<keyword evidence="5" id="KW-0732">Signal</keyword>
<dbReference type="Proteomes" id="UP000694421">
    <property type="component" value="Unplaced"/>
</dbReference>
<evidence type="ECO:0000256" key="2">
    <source>
        <dbReference type="ARBA" id="ARBA00022525"/>
    </source>
</evidence>
<reference evidence="7" key="2">
    <citation type="submission" date="2025-09" db="UniProtKB">
        <authorList>
            <consortium name="Ensembl"/>
        </authorList>
    </citation>
    <scope>IDENTIFICATION</scope>
</reference>
<dbReference type="CDD" id="cd00037">
    <property type="entry name" value="CLECT"/>
    <property type="match status" value="1"/>
</dbReference>
<evidence type="ECO:0000259" key="6">
    <source>
        <dbReference type="PROSITE" id="PS50041"/>
    </source>
</evidence>
<dbReference type="InterPro" id="IPR001304">
    <property type="entry name" value="C-type_lectin-like"/>
</dbReference>
<keyword evidence="8" id="KW-1185">Reference proteome</keyword>
<reference evidence="7" key="1">
    <citation type="submission" date="2025-08" db="UniProtKB">
        <authorList>
            <consortium name="Ensembl"/>
        </authorList>
    </citation>
    <scope>IDENTIFICATION</scope>
</reference>
<keyword evidence="4" id="KW-0812">Transmembrane</keyword>
<evidence type="ECO:0000256" key="3">
    <source>
        <dbReference type="ARBA" id="ARBA00023157"/>
    </source>
</evidence>
<dbReference type="OMA" id="RWENVSC"/>
<feature type="signal peptide" evidence="5">
    <location>
        <begin position="1"/>
        <end position="26"/>
    </location>
</feature>
<comment type="subcellular location">
    <subcellularLocation>
        <location evidence="1">Secreted</location>
    </subcellularLocation>
</comment>
<dbReference type="GO" id="GO:0005576">
    <property type="term" value="C:extracellular region"/>
    <property type="evidence" value="ECO:0007669"/>
    <property type="project" value="UniProtKB-SubCell"/>
</dbReference>
<dbReference type="InterPro" id="IPR050111">
    <property type="entry name" value="C-type_lectin/snaclec_domain"/>
</dbReference>
<dbReference type="PANTHER" id="PTHR22803">
    <property type="entry name" value="MANNOSE, PHOSPHOLIPASE, LECTIN RECEPTOR RELATED"/>
    <property type="match status" value="1"/>
</dbReference>
<feature type="chain" id="PRO_5034897640" evidence="5">
    <location>
        <begin position="27"/>
        <end position="239"/>
    </location>
</feature>
<evidence type="ECO:0000256" key="5">
    <source>
        <dbReference type="SAM" id="SignalP"/>
    </source>
</evidence>
<dbReference type="SMART" id="SM00034">
    <property type="entry name" value="CLECT"/>
    <property type="match status" value="1"/>
</dbReference>
<protein>
    <submittedName>
        <fullName evidence="7">CD302 molecule</fullName>
    </submittedName>
</protein>
<feature type="transmembrane region" description="Helical" evidence="4">
    <location>
        <begin position="179"/>
        <end position="203"/>
    </location>
</feature>
<evidence type="ECO:0000313" key="8">
    <source>
        <dbReference type="Proteomes" id="UP000694421"/>
    </source>
</evidence>
<dbReference type="Ensembl" id="ENSSMRT00000035419.1">
    <property type="protein sequence ID" value="ENSSMRP00000030358.1"/>
    <property type="gene ID" value="ENSSMRG00000023280.1"/>
</dbReference>
<dbReference type="SUPFAM" id="SSF56436">
    <property type="entry name" value="C-type lectin-like"/>
    <property type="match status" value="1"/>
</dbReference>
<sequence>MGAPSAACSCLWSGLLLLAAALPGQADDGVCPSAWISFGSSCYALLQGASEEMQNLDDAREFCKSNASRGDIISINNKEENIFIQNSFCSHWHGPVYIPLGMFYDTDDDIFKWYDESKVNFTNWMDEKNNEEPLNTCAVMDTRSGGWKKTACEHLPLTEILCETTIPYEKKSLREKAKAWTTTLVITSTVLVSVSAAFLWFLYQRRLSTEGRSAVHSSLTHVPNSDEVVLIEEENEYIA</sequence>
<dbReference type="InterPro" id="IPR016186">
    <property type="entry name" value="C-type_lectin-like/link_sf"/>
</dbReference>
<dbReference type="Gene3D" id="3.10.100.10">
    <property type="entry name" value="Mannose-Binding Protein A, subunit A"/>
    <property type="match status" value="1"/>
</dbReference>
<dbReference type="GO" id="GO:0030175">
    <property type="term" value="C:filopodium"/>
    <property type="evidence" value="ECO:0007669"/>
    <property type="project" value="Ensembl"/>
</dbReference>
<name>A0A8D0EF37_SALMN</name>
<dbReference type="GO" id="GO:0006909">
    <property type="term" value="P:phagocytosis"/>
    <property type="evidence" value="ECO:0007669"/>
    <property type="project" value="Ensembl"/>
</dbReference>
<dbReference type="Pfam" id="PF00059">
    <property type="entry name" value="Lectin_C"/>
    <property type="match status" value="1"/>
</dbReference>